<keyword evidence="1" id="KW-1133">Transmembrane helix</keyword>
<comment type="caution">
    <text evidence="2">The sequence shown here is derived from an EMBL/GenBank/DDBJ whole genome shotgun (WGS) entry which is preliminary data.</text>
</comment>
<dbReference type="RefSeq" id="WP_191593045.1">
    <property type="nucleotide sequence ID" value="NZ_JACYFC010000001.1"/>
</dbReference>
<gene>
    <name evidence="2" type="ORF">IF202_01200</name>
</gene>
<dbReference type="Proteomes" id="UP000604161">
    <property type="component" value="Unassembled WGS sequence"/>
</dbReference>
<reference evidence="2 3" key="1">
    <citation type="submission" date="2020-09" db="EMBL/GenBank/DDBJ databases">
        <title>Marinomonas sp. nov., isolated from the cysticercosis algae of Qingdao, China.</title>
        <authorList>
            <person name="Sun X."/>
        </authorList>
    </citation>
    <scope>NUCLEOTIDE SEQUENCE [LARGE SCALE GENOMIC DNA]</scope>
    <source>
        <strain evidence="2 3">SM2066</strain>
    </source>
</reference>
<keyword evidence="1" id="KW-0472">Membrane</keyword>
<feature type="transmembrane region" description="Helical" evidence="1">
    <location>
        <begin position="12"/>
        <end position="31"/>
    </location>
</feature>
<protein>
    <recommendedName>
        <fullName evidence="4">DoxX protein</fullName>
    </recommendedName>
</protein>
<evidence type="ECO:0008006" key="4">
    <source>
        <dbReference type="Google" id="ProtNLM"/>
    </source>
</evidence>
<feature type="transmembrane region" description="Helical" evidence="1">
    <location>
        <begin position="83"/>
        <end position="101"/>
    </location>
</feature>
<feature type="transmembrane region" description="Helical" evidence="1">
    <location>
        <begin position="57"/>
        <end position="76"/>
    </location>
</feature>
<evidence type="ECO:0000256" key="1">
    <source>
        <dbReference type="SAM" id="Phobius"/>
    </source>
</evidence>
<accession>A0ABR8NUC1</accession>
<feature type="transmembrane region" description="Helical" evidence="1">
    <location>
        <begin position="107"/>
        <end position="127"/>
    </location>
</feature>
<dbReference type="EMBL" id="JACYFC010000001">
    <property type="protein sequence ID" value="MBD5769655.1"/>
    <property type="molecule type" value="Genomic_DNA"/>
</dbReference>
<proteinExistence type="predicted"/>
<evidence type="ECO:0000313" key="2">
    <source>
        <dbReference type="EMBL" id="MBD5769655.1"/>
    </source>
</evidence>
<name>A0ABR8NUC1_9GAMM</name>
<organism evidence="2 3">
    <name type="scientific">Marinomonas colpomeniae</name>
    <dbReference type="NCBI Taxonomy" id="2774408"/>
    <lineage>
        <taxon>Bacteria</taxon>
        <taxon>Pseudomonadati</taxon>
        <taxon>Pseudomonadota</taxon>
        <taxon>Gammaproteobacteria</taxon>
        <taxon>Oceanospirillales</taxon>
        <taxon>Oceanospirillaceae</taxon>
        <taxon>Marinomonas</taxon>
    </lineage>
</organism>
<evidence type="ECO:0000313" key="3">
    <source>
        <dbReference type="Proteomes" id="UP000604161"/>
    </source>
</evidence>
<sequence>MDTVSLPRERLEWSLFGLRLGVFIVLVMWTLDKFFNPGHTAAVFKVFYSVEGLSSTIAYVLGALQLTLVLSFLIGFKKRWVTLVILIMHLASTLVSFGRYVDPWSGSNLLFFAAWPMLAAVVALYLFREYDNKFSIGN</sequence>
<keyword evidence="3" id="KW-1185">Reference proteome</keyword>
<keyword evidence="1" id="KW-0812">Transmembrane</keyword>